<proteinExistence type="predicted"/>
<dbReference type="EMBL" id="JANQDX010000001">
    <property type="protein sequence ID" value="KAL0928577.1"/>
    <property type="molecule type" value="Genomic_DNA"/>
</dbReference>
<protein>
    <submittedName>
        <fullName evidence="1">Uncharacterized protein</fullName>
    </submittedName>
</protein>
<reference evidence="1 2" key="1">
    <citation type="journal article" date="2024" name="Plant Biotechnol. J.">
        <title>Dendrobium thyrsiflorum genome and its molecular insights into genes involved in important horticultural traits.</title>
        <authorList>
            <person name="Chen B."/>
            <person name="Wang J.Y."/>
            <person name="Zheng P.J."/>
            <person name="Li K.L."/>
            <person name="Liang Y.M."/>
            <person name="Chen X.F."/>
            <person name="Zhang C."/>
            <person name="Zhao X."/>
            <person name="He X."/>
            <person name="Zhang G.Q."/>
            <person name="Liu Z.J."/>
            <person name="Xu Q."/>
        </authorList>
    </citation>
    <scope>NUCLEOTIDE SEQUENCE [LARGE SCALE GENOMIC DNA]</scope>
    <source>
        <strain evidence="1">GZMU011</strain>
    </source>
</reference>
<dbReference type="Proteomes" id="UP001552299">
    <property type="component" value="Unassembled WGS sequence"/>
</dbReference>
<evidence type="ECO:0000313" key="1">
    <source>
        <dbReference type="EMBL" id="KAL0928577.1"/>
    </source>
</evidence>
<comment type="caution">
    <text evidence="1">The sequence shown here is derived from an EMBL/GenBank/DDBJ whole genome shotgun (WGS) entry which is preliminary data.</text>
</comment>
<organism evidence="1 2">
    <name type="scientific">Dendrobium thyrsiflorum</name>
    <name type="common">Pinecone-like raceme dendrobium</name>
    <name type="synonym">Orchid</name>
    <dbReference type="NCBI Taxonomy" id="117978"/>
    <lineage>
        <taxon>Eukaryota</taxon>
        <taxon>Viridiplantae</taxon>
        <taxon>Streptophyta</taxon>
        <taxon>Embryophyta</taxon>
        <taxon>Tracheophyta</taxon>
        <taxon>Spermatophyta</taxon>
        <taxon>Magnoliopsida</taxon>
        <taxon>Liliopsida</taxon>
        <taxon>Asparagales</taxon>
        <taxon>Orchidaceae</taxon>
        <taxon>Epidendroideae</taxon>
        <taxon>Malaxideae</taxon>
        <taxon>Dendrobiinae</taxon>
        <taxon>Dendrobium</taxon>
    </lineage>
</organism>
<evidence type="ECO:0000313" key="2">
    <source>
        <dbReference type="Proteomes" id="UP001552299"/>
    </source>
</evidence>
<sequence length="130" mass="14760">MGLGSTTVQGDASVSFVKSEGKRMSSLFFYRVRVLKRRRRYRHLQLESIKPEIGRMKKLLFANFLTSHLLDVLCRIRSDKEDRSCDQFISNMNSDFDSMSSFDAILNRSSSVFTAENNLSSSTTLSEDGG</sequence>
<gene>
    <name evidence="1" type="ORF">M5K25_000474</name>
</gene>
<keyword evidence="2" id="KW-1185">Reference proteome</keyword>
<dbReference type="AlphaFoldDB" id="A0ABD0VTQ3"/>
<name>A0ABD0VTQ3_DENTH</name>
<accession>A0ABD0VTQ3</accession>